<evidence type="ECO:0000313" key="1">
    <source>
        <dbReference type="EMBL" id="MER2999248.1"/>
    </source>
</evidence>
<keyword evidence="2" id="KW-1185">Reference proteome</keyword>
<dbReference type="Proteomes" id="UP001476807">
    <property type="component" value="Unassembled WGS sequence"/>
</dbReference>
<reference evidence="1 2" key="1">
    <citation type="submission" date="2024-06" db="EMBL/GenBank/DDBJ databases">
        <title>Pontibacter populi HYL7-15.</title>
        <authorList>
            <person name="Kim M.K."/>
        </authorList>
    </citation>
    <scope>NUCLEOTIDE SEQUENCE [LARGE SCALE GENOMIC DNA]</scope>
    <source>
        <strain evidence="1 2">HYL7-15</strain>
    </source>
</reference>
<name>A0ABV1RXX5_9BACT</name>
<gene>
    <name evidence="1" type="ORF">ABS362_16980</name>
</gene>
<proteinExistence type="predicted"/>
<sequence>MLFYKSEFVEIYYYPEDKMVETRWLGFASSSGYRDGLEHYLEVARKHEIKLWLGDYRLARVVRMDDQEWAAKEWFPKFLPVATGIEKMARVQSDDVFSQMSSDSMKEKLDISGLPFLFSEFKNYENARAWLLEVESNTSEQTEMFG</sequence>
<organism evidence="1 2">
    <name type="scientific">Pontibacter populi</name>
    <dbReference type="NCBI Taxonomy" id="890055"/>
    <lineage>
        <taxon>Bacteria</taxon>
        <taxon>Pseudomonadati</taxon>
        <taxon>Bacteroidota</taxon>
        <taxon>Cytophagia</taxon>
        <taxon>Cytophagales</taxon>
        <taxon>Hymenobacteraceae</taxon>
        <taxon>Pontibacter</taxon>
    </lineage>
</organism>
<evidence type="ECO:0008006" key="3">
    <source>
        <dbReference type="Google" id="ProtNLM"/>
    </source>
</evidence>
<comment type="caution">
    <text evidence="1">The sequence shown here is derived from an EMBL/GenBank/DDBJ whole genome shotgun (WGS) entry which is preliminary data.</text>
</comment>
<dbReference type="RefSeq" id="WP_350413931.1">
    <property type="nucleotide sequence ID" value="NZ_JBEOKT010000020.1"/>
</dbReference>
<evidence type="ECO:0000313" key="2">
    <source>
        <dbReference type="Proteomes" id="UP001476807"/>
    </source>
</evidence>
<protein>
    <recommendedName>
        <fullName evidence="3">STAS/SEC14 domain-containing protein</fullName>
    </recommendedName>
</protein>
<dbReference type="EMBL" id="JBEOKT010000020">
    <property type="protein sequence ID" value="MER2999248.1"/>
    <property type="molecule type" value="Genomic_DNA"/>
</dbReference>
<accession>A0ABV1RXX5</accession>